<keyword evidence="4" id="KW-1185">Reference proteome</keyword>
<feature type="compositionally biased region" description="Basic and acidic residues" evidence="1">
    <location>
        <begin position="58"/>
        <end position="83"/>
    </location>
</feature>
<proteinExistence type="predicted"/>
<dbReference type="RefSeq" id="WP_134080492.1">
    <property type="nucleotide sequence ID" value="NZ_SOQX01000001.1"/>
</dbReference>
<name>A0A4R8ISH7_9GAMM</name>
<gene>
    <name evidence="3" type="ORF">EDC23_0297</name>
</gene>
<evidence type="ECO:0000313" key="4">
    <source>
        <dbReference type="Proteomes" id="UP000294914"/>
    </source>
</evidence>
<dbReference type="EMBL" id="SOQX01000001">
    <property type="protein sequence ID" value="TDY03926.1"/>
    <property type="molecule type" value="Genomic_DNA"/>
</dbReference>
<sequence>MSHSNKTLKSVSWAVGATLATTLAASNIASAATPASDNPFAMSELDNGYMLLAEKGSEGKCGEGKCGEGKSADAKTQEGKCGEGKCGAQSEKKDKDAEGKCGEGKCGSN</sequence>
<dbReference type="Proteomes" id="UP000294914">
    <property type="component" value="Unassembled WGS sequence"/>
</dbReference>
<dbReference type="AlphaFoldDB" id="A0A4R8ISH7"/>
<organism evidence="3 4">
    <name type="scientific">Thiohalophilus thiocyanatoxydans</name>
    <dbReference type="NCBI Taxonomy" id="381308"/>
    <lineage>
        <taxon>Bacteria</taxon>
        <taxon>Pseudomonadati</taxon>
        <taxon>Pseudomonadota</taxon>
        <taxon>Gammaproteobacteria</taxon>
        <taxon>Thiohalomonadales</taxon>
        <taxon>Thiohalophilaceae</taxon>
        <taxon>Thiohalophilus</taxon>
    </lineage>
</organism>
<reference evidence="3 4" key="1">
    <citation type="submission" date="2019-03" db="EMBL/GenBank/DDBJ databases">
        <title>Genomic Encyclopedia of Type Strains, Phase IV (KMG-IV): sequencing the most valuable type-strain genomes for metagenomic binning, comparative biology and taxonomic classification.</title>
        <authorList>
            <person name="Goeker M."/>
        </authorList>
    </citation>
    <scope>NUCLEOTIDE SEQUENCE [LARGE SCALE GENOMIC DNA]</scope>
    <source>
        <strain evidence="3 4">DSM 16326</strain>
    </source>
</reference>
<feature type="chain" id="PRO_5020899787" evidence="2">
    <location>
        <begin position="32"/>
        <end position="109"/>
    </location>
</feature>
<protein>
    <submittedName>
        <fullName evidence="3">Putative low-complexity protein</fullName>
    </submittedName>
</protein>
<comment type="caution">
    <text evidence="3">The sequence shown here is derived from an EMBL/GenBank/DDBJ whole genome shotgun (WGS) entry which is preliminary data.</text>
</comment>
<evidence type="ECO:0000256" key="1">
    <source>
        <dbReference type="SAM" id="MobiDB-lite"/>
    </source>
</evidence>
<dbReference type="OrthoDB" id="5785255at2"/>
<feature type="signal peptide" evidence="2">
    <location>
        <begin position="1"/>
        <end position="31"/>
    </location>
</feature>
<evidence type="ECO:0000313" key="3">
    <source>
        <dbReference type="EMBL" id="TDY03926.1"/>
    </source>
</evidence>
<keyword evidence="2" id="KW-0732">Signal</keyword>
<feature type="compositionally biased region" description="Basic and acidic residues" evidence="1">
    <location>
        <begin position="90"/>
        <end position="103"/>
    </location>
</feature>
<accession>A0A4R8ISH7</accession>
<evidence type="ECO:0000256" key="2">
    <source>
        <dbReference type="SAM" id="SignalP"/>
    </source>
</evidence>
<feature type="region of interest" description="Disordered" evidence="1">
    <location>
        <begin position="58"/>
        <end position="109"/>
    </location>
</feature>